<sequence>MSRRPTVRERLSGGGSDEADRRLADPAVVGVAVVAAAYLAVFFEVTNVVGGTGRTAAVVALAGLGGLALARAVGERTALWLAGALFVAGLAGYFLAIPASQRALFTVRSVALDLLALSTGLSVLRLALADVWVLAVAPVPTFLVGYFAGRGRHVAAAAVAGGTLGFLVLTGDAGTGAAVAGVVGLALAVGLSTLSTPSRRRGHAGTFALVVAAMVVASATVTVIPAGAAAPLGLDRGSATLESSLSGDDELEVVGSTRLSPEVRYTIESPVERNWHTGAYDTYTGDGWVRTGERSAVNGTLPGPPGANDSVETTITAETESGALPAPWKPVAASGGGAVEVDERGSLRLANSLEPGDQVTVESRVLDADPSALRNASTDYPAAIEERYTQLPESTPDRVGERTEEIVAAADAESPYERAAAVEAYLRSEYDYSLTVERPEGDVADAFLFEMDAGYCVYFATTMAAMLRSQGIPTRMETGYTSGEQVGDDEYVVRGQNAHAWVSIYVPDHGWVAFDPTPSDPRDEARDTRLAEARADGAEDVDTEASTPDQTPEADTDSDRPDSTDNESGPNADGNDSAGPAAADANDTNGSQGGSPTDISRLEGTGTGGLTPNDRPDSPGDGNGEGFPLPNPETALYWLLVAGLGVAGVRRTGMASRASRRIGPVLPRRRGDPATDAERAFADLERLLAGRYRERRPGETPRRYVDAVRTLGADERVETVAAAYERAAYAGSVTRDEADAARRAVRHLALERLPLIGRFVR</sequence>
<evidence type="ECO:0000313" key="5">
    <source>
        <dbReference type="EMBL" id="MYL68423.1"/>
    </source>
</evidence>
<evidence type="ECO:0000259" key="3">
    <source>
        <dbReference type="SMART" id="SM00460"/>
    </source>
</evidence>
<keyword evidence="2" id="KW-0472">Membrane</keyword>
<reference evidence="6 7" key="1">
    <citation type="submission" date="2019-11" db="EMBL/GenBank/DDBJ databases">
        <title>Genome sequences of 17 halophilic strains isolated from different environments.</title>
        <authorList>
            <person name="Furrow R.E."/>
        </authorList>
    </citation>
    <scope>NUCLEOTIDE SEQUENCE [LARGE SCALE GENOMIC DNA]</scope>
    <source>
        <strain evidence="5 6">22502_06_Cabo</strain>
        <strain evidence="4 7">22517_05_Cabo</strain>
    </source>
</reference>
<dbReference type="Proteomes" id="UP000460194">
    <property type="component" value="Unassembled WGS sequence"/>
</dbReference>
<keyword evidence="2" id="KW-0812">Transmembrane</keyword>
<dbReference type="Proteomes" id="UP000452321">
    <property type="component" value="Unassembled WGS sequence"/>
</dbReference>
<dbReference type="SUPFAM" id="SSF54001">
    <property type="entry name" value="Cysteine proteinases"/>
    <property type="match status" value="1"/>
</dbReference>
<name>A0A6B1IHZ7_9EURY</name>
<comment type="caution">
    <text evidence="5">The sequence shown here is derived from an EMBL/GenBank/DDBJ whole genome shotgun (WGS) entry which is preliminary data.</text>
</comment>
<keyword evidence="2" id="KW-1133">Transmembrane helix</keyword>
<dbReference type="SMART" id="SM00460">
    <property type="entry name" value="TGc"/>
    <property type="match status" value="1"/>
</dbReference>
<evidence type="ECO:0000313" key="4">
    <source>
        <dbReference type="EMBL" id="MYL17394.1"/>
    </source>
</evidence>
<dbReference type="AlphaFoldDB" id="A0A6B1IHZ7"/>
<feature type="transmembrane region" description="Helical" evidence="2">
    <location>
        <begin position="127"/>
        <end position="147"/>
    </location>
</feature>
<dbReference type="InterPro" id="IPR038765">
    <property type="entry name" value="Papain-like_cys_pep_sf"/>
</dbReference>
<feature type="compositionally biased region" description="Polar residues" evidence="1">
    <location>
        <begin position="586"/>
        <end position="598"/>
    </location>
</feature>
<dbReference type="Pfam" id="PF13559">
    <property type="entry name" value="DUF4129"/>
    <property type="match status" value="1"/>
</dbReference>
<dbReference type="InterPro" id="IPR025403">
    <property type="entry name" value="TgpA-like_C"/>
</dbReference>
<feature type="transmembrane region" description="Helical" evidence="2">
    <location>
        <begin position="207"/>
        <end position="228"/>
    </location>
</feature>
<dbReference type="EMBL" id="WMEO01000021">
    <property type="protein sequence ID" value="MYL17394.1"/>
    <property type="molecule type" value="Genomic_DNA"/>
</dbReference>
<proteinExistence type="predicted"/>
<organism evidence="5 6">
    <name type="scientific">Halorubrum distributum</name>
    <dbReference type="NCBI Taxonomy" id="29283"/>
    <lineage>
        <taxon>Archaea</taxon>
        <taxon>Methanobacteriati</taxon>
        <taxon>Methanobacteriota</taxon>
        <taxon>Stenosarchaea group</taxon>
        <taxon>Halobacteria</taxon>
        <taxon>Halobacteriales</taxon>
        <taxon>Haloferacaceae</taxon>
        <taxon>Halorubrum</taxon>
        <taxon>Halorubrum distributum group</taxon>
    </lineage>
</organism>
<dbReference type="Pfam" id="PF01841">
    <property type="entry name" value="Transglut_core"/>
    <property type="match status" value="1"/>
</dbReference>
<evidence type="ECO:0000313" key="6">
    <source>
        <dbReference type="Proteomes" id="UP000452321"/>
    </source>
</evidence>
<gene>
    <name evidence="5" type="ORF">GLW30_11865</name>
    <name evidence="4" type="ORF">GLW36_12175</name>
</gene>
<feature type="transmembrane region" description="Helical" evidence="2">
    <location>
        <begin position="23"/>
        <end position="43"/>
    </location>
</feature>
<dbReference type="EMBL" id="WMFC01000014">
    <property type="protein sequence ID" value="MYL68423.1"/>
    <property type="molecule type" value="Genomic_DNA"/>
</dbReference>
<feature type="transmembrane region" description="Helical" evidence="2">
    <location>
        <begin position="55"/>
        <end position="73"/>
    </location>
</feature>
<dbReference type="PANTHER" id="PTHR42736:SF1">
    <property type="entry name" value="PROTEIN-GLUTAMINE GAMMA-GLUTAMYLTRANSFERASE"/>
    <property type="match status" value="1"/>
</dbReference>
<dbReference type="Gene3D" id="3.10.620.30">
    <property type="match status" value="1"/>
</dbReference>
<dbReference type="RefSeq" id="WP_321168682.1">
    <property type="nucleotide sequence ID" value="NZ_WMEO01000021.1"/>
</dbReference>
<feature type="region of interest" description="Disordered" evidence="1">
    <location>
        <begin position="515"/>
        <end position="629"/>
    </location>
</feature>
<dbReference type="PANTHER" id="PTHR42736">
    <property type="entry name" value="PROTEIN-GLUTAMINE GAMMA-GLUTAMYLTRANSFERASE"/>
    <property type="match status" value="1"/>
</dbReference>
<evidence type="ECO:0000313" key="7">
    <source>
        <dbReference type="Proteomes" id="UP000460194"/>
    </source>
</evidence>
<feature type="transmembrane region" description="Helical" evidence="2">
    <location>
        <begin position="177"/>
        <end position="195"/>
    </location>
</feature>
<feature type="compositionally biased region" description="Basic and acidic residues" evidence="1">
    <location>
        <begin position="520"/>
        <end position="537"/>
    </location>
</feature>
<evidence type="ECO:0000256" key="1">
    <source>
        <dbReference type="SAM" id="MobiDB-lite"/>
    </source>
</evidence>
<protein>
    <submittedName>
        <fullName evidence="5">DUF4129 domain-containing protein</fullName>
    </submittedName>
</protein>
<accession>A0A6B1IHZ7</accession>
<dbReference type="InterPro" id="IPR002931">
    <property type="entry name" value="Transglutaminase-like"/>
</dbReference>
<dbReference type="InterPro" id="IPR052901">
    <property type="entry name" value="Bact_TGase-like"/>
</dbReference>
<evidence type="ECO:0000256" key="2">
    <source>
        <dbReference type="SAM" id="Phobius"/>
    </source>
</evidence>
<feature type="transmembrane region" description="Helical" evidence="2">
    <location>
        <begin position="79"/>
        <end position="96"/>
    </location>
</feature>
<feature type="domain" description="Transglutaminase-like" evidence="3">
    <location>
        <begin position="448"/>
        <end position="518"/>
    </location>
</feature>
<feature type="transmembrane region" description="Helical" evidence="2">
    <location>
        <begin position="154"/>
        <end position="171"/>
    </location>
</feature>